<dbReference type="Gene3D" id="1.10.287.1490">
    <property type="match status" value="1"/>
</dbReference>
<evidence type="ECO:0000259" key="2">
    <source>
        <dbReference type="Pfam" id="PF24487"/>
    </source>
</evidence>
<keyword evidence="1" id="KW-0175">Coiled coil</keyword>
<evidence type="ECO:0000313" key="4">
    <source>
        <dbReference type="Proteomes" id="UP001356427"/>
    </source>
</evidence>
<dbReference type="PANTHER" id="PTHR10643:SF2">
    <property type="entry name" value="KINETOCHORE PROTEIN NDC80 HOMOLOG"/>
    <property type="match status" value="1"/>
</dbReference>
<accession>A0AAN8KX95</accession>
<gene>
    <name evidence="3" type="ORF">J4Q44_G00272290</name>
</gene>
<reference evidence="3 4" key="1">
    <citation type="submission" date="2021-04" db="EMBL/GenBank/DDBJ databases">
        <authorList>
            <person name="De Guttry C."/>
            <person name="Zahm M."/>
            <person name="Klopp C."/>
            <person name="Cabau C."/>
            <person name="Louis A."/>
            <person name="Berthelot C."/>
            <person name="Parey E."/>
            <person name="Roest Crollius H."/>
            <person name="Montfort J."/>
            <person name="Robinson-Rechavi M."/>
            <person name="Bucao C."/>
            <person name="Bouchez O."/>
            <person name="Gislard M."/>
            <person name="Lluch J."/>
            <person name="Milhes M."/>
            <person name="Lampietro C."/>
            <person name="Lopez Roques C."/>
            <person name="Donnadieu C."/>
            <person name="Braasch I."/>
            <person name="Desvignes T."/>
            <person name="Postlethwait J."/>
            <person name="Bobe J."/>
            <person name="Wedekind C."/>
            <person name="Guiguen Y."/>
        </authorList>
    </citation>
    <scope>NUCLEOTIDE SEQUENCE [LARGE SCALE GENOMIC DNA]</scope>
    <source>
        <strain evidence="3">Cs_M1</strain>
        <tissue evidence="3">Blood</tissue>
    </source>
</reference>
<sequence length="154" mass="18012">MWKEEIALTKVKETNPLKKMITDVEEECSRLKNKTFVLEESMEQVNSNISEKANDLKQLRAQIRRVDKQLEHHMQEIDSEEQKWAAEMENVEKHRTLLEKKVTLGYDDAMEELKAAKQQYQIVLQETKEARRTVVNNLAGVFTTAIDHLSIVDK</sequence>
<dbReference type="InterPro" id="IPR057091">
    <property type="entry name" value="NDC80_loop"/>
</dbReference>
<evidence type="ECO:0000256" key="1">
    <source>
        <dbReference type="SAM" id="Coils"/>
    </source>
</evidence>
<keyword evidence="4" id="KW-1185">Reference proteome</keyword>
<comment type="caution">
    <text evidence="3">The sequence shown here is derived from an EMBL/GenBank/DDBJ whole genome shotgun (WGS) entry which is preliminary data.</text>
</comment>
<organism evidence="3 4">
    <name type="scientific">Coregonus suidteri</name>
    <dbReference type="NCBI Taxonomy" id="861788"/>
    <lineage>
        <taxon>Eukaryota</taxon>
        <taxon>Metazoa</taxon>
        <taxon>Chordata</taxon>
        <taxon>Craniata</taxon>
        <taxon>Vertebrata</taxon>
        <taxon>Euteleostomi</taxon>
        <taxon>Actinopterygii</taxon>
        <taxon>Neopterygii</taxon>
        <taxon>Teleostei</taxon>
        <taxon>Protacanthopterygii</taxon>
        <taxon>Salmoniformes</taxon>
        <taxon>Salmonidae</taxon>
        <taxon>Coregoninae</taxon>
        <taxon>Coregonus</taxon>
    </lineage>
</organism>
<dbReference type="GO" id="GO:0051315">
    <property type="term" value="P:attachment of mitotic spindle microtubules to kinetochore"/>
    <property type="evidence" value="ECO:0007669"/>
    <property type="project" value="InterPro"/>
</dbReference>
<dbReference type="InterPro" id="IPR005550">
    <property type="entry name" value="Kinetochore_Ndc80"/>
</dbReference>
<feature type="domain" description="Kinetochore protein NDC80 loop region" evidence="2">
    <location>
        <begin position="14"/>
        <end position="154"/>
    </location>
</feature>
<name>A0AAN8KX95_9TELE</name>
<dbReference type="Proteomes" id="UP001356427">
    <property type="component" value="Unassembled WGS sequence"/>
</dbReference>
<dbReference type="GO" id="GO:0031262">
    <property type="term" value="C:Ndc80 complex"/>
    <property type="evidence" value="ECO:0007669"/>
    <property type="project" value="InterPro"/>
</dbReference>
<evidence type="ECO:0000313" key="3">
    <source>
        <dbReference type="EMBL" id="KAK6302874.1"/>
    </source>
</evidence>
<dbReference type="Pfam" id="PF24487">
    <property type="entry name" value="NDC80_loop"/>
    <property type="match status" value="1"/>
</dbReference>
<dbReference type="PANTHER" id="PTHR10643">
    <property type="entry name" value="KINETOCHORE PROTEIN NDC80"/>
    <property type="match status" value="1"/>
</dbReference>
<protein>
    <recommendedName>
        <fullName evidence="2">Kinetochore protein NDC80 loop region domain-containing protein</fullName>
    </recommendedName>
</protein>
<dbReference type="AlphaFoldDB" id="A0AAN8KX95"/>
<dbReference type="EMBL" id="JAGTTL010000025">
    <property type="protein sequence ID" value="KAK6302874.1"/>
    <property type="molecule type" value="Genomic_DNA"/>
</dbReference>
<proteinExistence type="predicted"/>
<feature type="coiled-coil region" evidence="1">
    <location>
        <begin position="42"/>
        <end position="133"/>
    </location>
</feature>